<dbReference type="Gramene" id="TraesCS2B03G1364400.1">
    <property type="protein sequence ID" value="TraesCS2B03G1364400.1.CDS1"/>
    <property type="gene ID" value="TraesCS2B03G1364400"/>
</dbReference>
<dbReference type="Gene3D" id="1.25.40.420">
    <property type="match status" value="1"/>
</dbReference>
<organism evidence="5">
    <name type="scientific">Triticum aestivum</name>
    <name type="common">Wheat</name>
    <dbReference type="NCBI Taxonomy" id="4565"/>
    <lineage>
        <taxon>Eukaryota</taxon>
        <taxon>Viridiplantae</taxon>
        <taxon>Streptophyta</taxon>
        <taxon>Embryophyta</taxon>
        <taxon>Tracheophyta</taxon>
        <taxon>Spermatophyta</taxon>
        <taxon>Magnoliopsida</taxon>
        <taxon>Liliopsida</taxon>
        <taxon>Poales</taxon>
        <taxon>Poaceae</taxon>
        <taxon>BOP clade</taxon>
        <taxon>Pooideae</taxon>
        <taxon>Triticodae</taxon>
        <taxon>Triticeae</taxon>
        <taxon>Triticinae</taxon>
        <taxon>Triticum</taxon>
    </lineage>
</organism>
<dbReference type="Gene3D" id="3.30.710.10">
    <property type="entry name" value="Potassium Channel Kv1.1, Chain A"/>
    <property type="match status" value="1"/>
</dbReference>
<dbReference type="SUPFAM" id="SSF49599">
    <property type="entry name" value="TRAF domain-like"/>
    <property type="match status" value="1"/>
</dbReference>
<dbReference type="InterPro" id="IPR002083">
    <property type="entry name" value="MATH/TRAF_dom"/>
</dbReference>
<dbReference type="STRING" id="4565.A0A3B6CEY0"/>
<feature type="domain" description="MATH" evidence="4">
    <location>
        <begin position="28"/>
        <end position="156"/>
    </location>
</feature>
<dbReference type="SUPFAM" id="SSF54695">
    <property type="entry name" value="POZ domain"/>
    <property type="match status" value="1"/>
</dbReference>
<dbReference type="Gramene" id="TraesNOR2B03G01064760.1">
    <property type="protein sequence ID" value="TraesNOR2B03G01064760.1.CDS1"/>
    <property type="gene ID" value="TraesNOR2B03G01064760"/>
</dbReference>
<reference evidence="5" key="1">
    <citation type="submission" date="2018-08" db="EMBL/GenBank/DDBJ databases">
        <authorList>
            <person name="Rossello M."/>
        </authorList>
    </citation>
    <scope>NUCLEOTIDE SEQUENCE [LARGE SCALE GENOMIC DNA]</scope>
    <source>
        <strain evidence="5">cv. Chinese Spring</strain>
    </source>
</reference>
<dbReference type="GO" id="GO:0016567">
    <property type="term" value="P:protein ubiquitination"/>
    <property type="evidence" value="ECO:0007669"/>
    <property type="project" value="InterPro"/>
</dbReference>
<dbReference type="Gramene" id="TraesRN2B0101408100.1">
    <property type="protein sequence ID" value="TraesRN2B0101408100.1"/>
    <property type="gene ID" value="TraesRN2B0101408100"/>
</dbReference>
<dbReference type="AlphaFoldDB" id="A0A3B6CEY0"/>
<evidence type="ECO:0008006" key="7">
    <source>
        <dbReference type="Google" id="ProtNLM"/>
    </source>
</evidence>
<reference evidence="5" key="2">
    <citation type="submission" date="2018-10" db="UniProtKB">
        <authorList>
            <consortium name="EnsemblPlants"/>
        </authorList>
    </citation>
    <scope>IDENTIFICATION</scope>
</reference>
<dbReference type="Pfam" id="PF00651">
    <property type="entry name" value="BTB"/>
    <property type="match status" value="1"/>
</dbReference>
<evidence type="ECO:0000256" key="1">
    <source>
        <dbReference type="ARBA" id="ARBA00004906"/>
    </source>
</evidence>
<evidence type="ECO:0000256" key="2">
    <source>
        <dbReference type="ARBA" id="ARBA00010846"/>
    </source>
</evidence>
<dbReference type="PROSITE" id="PS50144">
    <property type="entry name" value="MATH"/>
    <property type="match status" value="1"/>
</dbReference>
<evidence type="ECO:0000259" key="3">
    <source>
        <dbReference type="PROSITE" id="PS50097"/>
    </source>
</evidence>
<dbReference type="SMR" id="A0A3B6CEY0"/>
<evidence type="ECO:0000313" key="5">
    <source>
        <dbReference type="EnsemblPlants" id="TraesCS2B02G542800.1.cds1"/>
    </source>
</evidence>
<comment type="pathway">
    <text evidence="1">Protein modification; protein ubiquitination.</text>
</comment>
<dbReference type="InterPro" id="IPR011333">
    <property type="entry name" value="SKP1/BTB/POZ_sf"/>
</dbReference>
<dbReference type="Gramene" id="TraesMAC2B03G01046580.1">
    <property type="protein sequence ID" value="TraesMAC2B03G01046580.1.CDS1"/>
    <property type="gene ID" value="TraesMAC2B03G01046580"/>
</dbReference>
<dbReference type="PROSITE" id="PS50097">
    <property type="entry name" value="BTB"/>
    <property type="match status" value="1"/>
</dbReference>
<dbReference type="Proteomes" id="UP000019116">
    <property type="component" value="Chromosome 2B"/>
</dbReference>
<evidence type="ECO:0000313" key="6">
    <source>
        <dbReference type="Proteomes" id="UP000019116"/>
    </source>
</evidence>
<dbReference type="InterPro" id="IPR045005">
    <property type="entry name" value="BPM1-6"/>
</dbReference>
<dbReference type="Gene3D" id="2.60.210.10">
    <property type="entry name" value="Apoptosis, Tumor Necrosis Factor Receptor Associated Protein 2, Chain A"/>
    <property type="match status" value="1"/>
</dbReference>
<dbReference type="SMART" id="SM00225">
    <property type="entry name" value="BTB"/>
    <property type="match status" value="1"/>
</dbReference>
<name>A0A3B6CEY0_WHEAT</name>
<dbReference type="InterPro" id="IPR056423">
    <property type="entry name" value="BACK_BPM_SPOP"/>
</dbReference>
<comment type="similarity">
    <text evidence="2">Belongs to the Tdpoz family.</text>
</comment>
<sequence>MSFAGISLIRDGKLWPSGSAANDARAASGYHLLVIESYSCIKGIPKGNHIKSGPFRVGGYLWSLVYHPNGSSLARAGYASASLALAQDVAKPVKAQYGISFIGQFDEQESTHIRSRQVRDFRGKSCGVSYSNFISRDDLEDSEHLKDDSFILRCDIVVIENVVNTKGTGAASPYVTVPPSDMHTHFTHLLTANEGTDVKFKVGDQTITAHRSVLAARSRVFKAELFGPMEGTATTSAIHIQDMEPGIFRAILAFIYSDSEPEMGKGDGEDAMWQWTQLLVAADRYDLQRMKLMCEAKICGFIGVNTTTTILELTEQHRCDGLKKACYDFLGAPGNLRAVAATDGFEDLIMSYPSVLKELIAMLAP</sequence>
<evidence type="ECO:0000259" key="4">
    <source>
        <dbReference type="PROSITE" id="PS50144"/>
    </source>
</evidence>
<feature type="domain" description="BTB" evidence="3">
    <location>
        <begin position="196"/>
        <end position="258"/>
    </location>
</feature>
<dbReference type="PANTHER" id="PTHR26379">
    <property type="entry name" value="BTB/POZ AND MATH DOMAIN-CONTAINING PROTEIN 1"/>
    <property type="match status" value="1"/>
</dbReference>
<dbReference type="InterPro" id="IPR000210">
    <property type="entry name" value="BTB/POZ_dom"/>
</dbReference>
<dbReference type="OrthoDB" id="681301at2759"/>
<dbReference type="Pfam" id="PF22486">
    <property type="entry name" value="MATH_2"/>
    <property type="match status" value="1"/>
</dbReference>
<accession>A0A3B6CEY0</accession>
<proteinExistence type="inferred from homology"/>
<dbReference type="InterPro" id="IPR008974">
    <property type="entry name" value="TRAF-like"/>
</dbReference>
<dbReference type="EnsemblPlants" id="TraesCS2B02G542800.1">
    <property type="protein sequence ID" value="TraesCS2B02G542800.1.cds1"/>
    <property type="gene ID" value="TraesCS2B02G542800"/>
</dbReference>
<dbReference type="PANTHER" id="PTHR26379:SF522">
    <property type="entry name" value="(BREAD WHEAT) HYPOTHETICAL PROTEIN"/>
    <property type="match status" value="1"/>
</dbReference>
<dbReference type="Gramene" id="TraesCS2B02G542800.1">
    <property type="protein sequence ID" value="TraesCS2B02G542800.1.cds1"/>
    <property type="gene ID" value="TraesCS2B02G542800"/>
</dbReference>
<dbReference type="Pfam" id="PF24570">
    <property type="entry name" value="BACK_BPM_SPOP"/>
    <property type="match status" value="1"/>
</dbReference>
<protein>
    <recommendedName>
        <fullName evidence="7">BTB domain-containing protein</fullName>
    </recommendedName>
</protein>
<dbReference type="CDD" id="cd00121">
    <property type="entry name" value="MATH"/>
    <property type="match status" value="1"/>
</dbReference>
<keyword evidence="6" id="KW-1185">Reference proteome</keyword>